<proteinExistence type="predicted"/>
<evidence type="ECO:0000256" key="1">
    <source>
        <dbReference type="SAM" id="MobiDB-lite"/>
    </source>
</evidence>
<gene>
    <name evidence="3" type="ORF">SAMN05216203_2179</name>
</gene>
<keyword evidence="2" id="KW-1133">Transmembrane helix</keyword>
<feature type="region of interest" description="Disordered" evidence="1">
    <location>
        <begin position="71"/>
        <end position="91"/>
    </location>
</feature>
<evidence type="ECO:0000313" key="4">
    <source>
        <dbReference type="Proteomes" id="UP000198644"/>
    </source>
</evidence>
<sequence>MRRFNCFENMRSNAIGTSPGKRVQNVEQVKDASIVNHEDISFDSLEFLGLIVPVLFAIFAIVLVAMSPHADSTASQSPTERPEPIVQIHKR</sequence>
<name>A0A1I6IEG6_9GAMM</name>
<dbReference type="EMBL" id="FOYW01000001">
    <property type="protein sequence ID" value="SFR65073.1"/>
    <property type="molecule type" value="Genomic_DNA"/>
</dbReference>
<protein>
    <submittedName>
        <fullName evidence="3">Uncharacterized protein</fullName>
    </submittedName>
</protein>
<feature type="transmembrane region" description="Helical" evidence="2">
    <location>
        <begin position="47"/>
        <end position="66"/>
    </location>
</feature>
<evidence type="ECO:0000313" key="3">
    <source>
        <dbReference type="EMBL" id="SFR65073.1"/>
    </source>
</evidence>
<evidence type="ECO:0000256" key="2">
    <source>
        <dbReference type="SAM" id="Phobius"/>
    </source>
</evidence>
<keyword evidence="4" id="KW-1185">Reference proteome</keyword>
<accession>A0A1I6IEG6</accession>
<dbReference type="AlphaFoldDB" id="A0A1I6IEG6"/>
<reference evidence="3 4" key="1">
    <citation type="submission" date="2016-10" db="EMBL/GenBank/DDBJ databases">
        <authorList>
            <person name="de Groot N.N."/>
        </authorList>
    </citation>
    <scope>NUCLEOTIDE SEQUENCE [LARGE SCALE GENOMIC DNA]</scope>
    <source>
        <strain evidence="3 4">CGMCC 1.9167</strain>
    </source>
</reference>
<keyword evidence="2" id="KW-0812">Transmembrane</keyword>
<organism evidence="3 4">
    <name type="scientific">Marinobacter daqiaonensis</name>
    <dbReference type="NCBI Taxonomy" id="650891"/>
    <lineage>
        <taxon>Bacteria</taxon>
        <taxon>Pseudomonadati</taxon>
        <taxon>Pseudomonadota</taxon>
        <taxon>Gammaproteobacteria</taxon>
        <taxon>Pseudomonadales</taxon>
        <taxon>Marinobacteraceae</taxon>
        <taxon>Marinobacter</taxon>
    </lineage>
</organism>
<dbReference type="Proteomes" id="UP000198644">
    <property type="component" value="Unassembled WGS sequence"/>
</dbReference>
<dbReference type="RefSeq" id="WP_092012059.1">
    <property type="nucleotide sequence ID" value="NZ_FOYW01000001.1"/>
</dbReference>
<keyword evidence="2" id="KW-0472">Membrane</keyword>